<protein>
    <submittedName>
        <fullName evidence="2">DUF2235 domain-containing protein</fullName>
    </submittedName>
</protein>
<evidence type="ECO:0000259" key="1">
    <source>
        <dbReference type="Pfam" id="PF09994"/>
    </source>
</evidence>
<dbReference type="PANTHER" id="PTHR33840">
    <property type="match status" value="1"/>
</dbReference>
<evidence type="ECO:0000313" key="2">
    <source>
        <dbReference type="EMBL" id="MBP1474435.1"/>
    </source>
</evidence>
<dbReference type="Pfam" id="PF09994">
    <property type="entry name" value="T6SS_Tle1-like_cat"/>
    <property type="match status" value="1"/>
</dbReference>
<organism evidence="2 3">
    <name type="scientific">Frateuria flava</name>
    <dbReference type="NCBI Taxonomy" id="2821489"/>
    <lineage>
        <taxon>Bacteria</taxon>
        <taxon>Pseudomonadati</taxon>
        <taxon>Pseudomonadota</taxon>
        <taxon>Gammaproteobacteria</taxon>
        <taxon>Lysobacterales</taxon>
        <taxon>Rhodanobacteraceae</taxon>
        <taxon>Frateuria</taxon>
    </lineage>
</organism>
<dbReference type="Proteomes" id="UP000823790">
    <property type="component" value="Unassembled WGS sequence"/>
</dbReference>
<reference evidence="2 3" key="1">
    <citation type="submission" date="2021-04" db="EMBL/GenBank/DDBJ databases">
        <authorList>
            <person name="Huq M.A."/>
        </authorList>
    </citation>
    <scope>NUCLEOTIDE SEQUENCE [LARGE SCALE GENOMIC DNA]</scope>
    <source>
        <strain evidence="2 3">MAH-13</strain>
    </source>
</reference>
<keyword evidence="3" id="KW-1185">Reference proteome</keyword>
<proteinExistence type="predicted"/>
<dbReference type="RefSeq" id="WP_209619207.1">
    <property type="nucleotide sequence ID" value="NZ_JAGJRS010000018.1"/>
</dbReference>
<name>A0ABS4DN38_9GAMM</name>
<dbReference type="EMBL" id="JAGJRS010000018">
    <property type="protein sequence ID" value="MBP1474435.1"/>
    <property type="molecule type" value="Genomic_DNA"/>
</dbReference>
<dbReference type="PANTHER" id="PTHR33840:SF1">
    <property type="entry name" value="TLE1 PHOSPHOLIPASE DOMAIN-CONTAINING PROTEIN"/>
    <property type="match status" value="1"/>
</dbReference>
<feature type="domain" description="T6SS Phospholipase effector Tle1-like catalytic" evidence="1">
    <location>
        <begin position="56"/>
        <end position="282"/>
    </location>
</feature>
<sequence length="476" mass="52331">MANKSMNDLPEDGVSTYTASSSDMQLYQNASAELSNFKAPVLMHADNPHERLYLAAFDGTGNDKYNDPLHATNVAKIDEQVEELAAKGNARIAEGYLPGPGTQENRFVRLLDGAIGYTHEVRVEKMYDMFIRKARDWMREDPEAQIRVVGIGFSRGGEEDASFARVVQERGIQNPAGAIYTRDSHGNIKHVEYTRPPLVPPGKVAQVVGLFDPVGTGAPVNDYDRRLPPSVISGVQIFSRDEHRGLFKSDHIIDPGLTPDGRFLGVLVPGAHSDVGGGYLLDGLSIRSGNLMVDYLNALSDRPFLAKSPEPTDSRLNVVHRSTEGNPLFRAWNEVDRLKPEGYHTLEAPKHHHHGYRVTGDPYNAEPRDEVLSRGFNFRSVAISPVPGAIPETAQEPAKAATADPVDAMVERLYQAALRQDDRAMDAVAGDYLQSPQGSAWWREIQQYSQAVPLPELALSYQGQAAEPVTAAAMER</sequence>
<comment type="caution">
    <text evidence="2">The sequence shown here is derived from an EMBL/GenBank/DDBJ whole genome shotgun (WGS) entry which is preliminary data.</text>
</comment>
<accession>A0ABS4DN38</accession>
<gene>
    <name evidence="2" type="ORF">J7I44_08985</name>
</gene>
<dbReference type="InterPro" id="IPR018712">
    <property type="entry name" value="Tle1-like_cat"/>
</dbReference>
<evidence type="ECO:0000313" key="3">
    <source>
        <dbReference type="Proteomes" id="UP000823790"/>
    </source>
</evidence>